<comment type="caution">
    <text evidence="3">The sequence shown here is derived from an EMBL/GenBank/DDBJ whole genome shotgun (WGS) entry which is preliminary data.</text>
</comment>
<sequence>MSSCIVLAELKQSHGYISYGHRFKAAARSWTTRLQLTQREYGENVKVRKDILQTKAFENAQRDLNDILYELRQSIEISAQLEEQAGDNFDIDVPRANSDYNRHMQTTLAKLKDEQPDTPYQARFKYAASLWQDKKKVHKKAVKDARPLYTNEAIANKPTDEDLLLENQQPSSSTHEGRLPMSYFTNDILNDDIFNGIADNISIPTVNYFDTNFNEFF</sequence>
<dbReference type="Proteomes" id="UP000310708">
    <property type="component" value="Unassembled WGS sequence"/>
</dbReference>
<proteinExistence type="predicted"/>
<reference evidence="5 6" key="1">
    <citation type="submission" date="2019-03" db="EMBL/GenBank/DDBJ databases">
        <title>Sequencing 25 genomes of Wallemia mellicola.</title>
        <authorList>
            <person name="Gostincar C."/>
        </authorList>
    </citation>
    <scope>NUCLEOTIDE SEQUENCE [LARGE SCALE GENOMIC DNA]</scope>
    <source>
        <strain evidence="1 6">EXF-1262</strain>
        <strain evidence="3 7">EXF-1274</strain>
        <strain evidence="2 5">EXF-1277</strain>
        <strain evidence="4 8">EXF-757</strain>
    </source>
</reference>
<dbReference type="Proteomes" id="UP000305362">
    <property type="component" value="Unassembled WGS sequence"/>
</dbReference>
<dbReference type="EMBL" id="SPRW01000030">
    <property type="protein sequence ID" value="TIC64118.1"/>
    <property type="molecule type" value="Genomic_DNA"/>
</dbReference>
<organism evidence="3 7">
    <name type="scientific">Wallemia mellicola</name>
    <dbReference type="NCBI Taxonomy" id="1708541"/>
    <lineage>
        <taxon>Eukaryota</taxon>
        <taxon>Fungi</taxon>
        <taxon>Dikarya</taxon>
        <taxon>Basidiomycota</taxon>
        <taxon>Wallemiomycotina</taxon>
        <taxon>Wallemiomycetes</taxon>
        <taxon>Wallemiales</taxon>
        <taxon>Wallemiaceae</taxon>
        <taxon>Wallemia</taxon>
    </lineage>
</organism>
<dbReference type="Proteomes" id="UP000307169">
    <property type="component" value="Unassembled WGS sequence"/>
</dbReference>
<dbReference type="EMBL" id="SPRV01000030">
    <property type="protein sequence ID" value="TIC61317.1"/>
    <property type="molecule type" value="Genomic_DNA"/>
</dbReference>
<protein>
    <submittedName>
        <fullName evidence="3">Uncharacterized protein</fullName>
    </submittedName>
</protein>
<evidence type="ECO:0000313" key="2">
    <source>
        <dbReference type="EMBL" id="TIC61317.1"/>
    </source>
</evidence>
<gene>
    <name evidence="4" type="ORF">E3Q01_02665</name>
    <name evidence="3" type="ORF">E3Q02_02740</name>
    <name evidence="2" type="ORF">E3Q03_02739</name>
    <name evidence="1" type="ORF">E3Q17_02498</name>
</gene>
<evidence type="ECO:0000313" key="1">
    <source>
        <dbReference type="EMBL" id="TIB99669.1"/>
    </source>
</evidence>
<dbReference type="EMBL" id="SPRX01000032">
    <property type="protein sequence ID" value="TIC64593.1"/>
    <property type="molecule type" value="Genomic_DNA"/>
</dbReference>
<evidence type="ECO:0000313" key="8">
    <source>
        <dbReference type="Proteomes" id="UP000310708"/>
    </source>
</evidence>
<evidence type="ECO:0000313" key="4">
    <source>
        <dbReference type="EMBL" id="TIC64593.1"/>
    </source>
</evidence>
<dbReference type="OrthoDB" id="667577at2759"/>
<dbReference type="AlphaFoldDB" id="A0A4T0TGR0"/>
<dbReference type="Proteomes" id="UP000309601">
    <property type="component" value="Unassembled WGS sequence"/>
</dbReference>
<evidence type="ECO:0000313" key="7">
    <source>
        <dbReference type="Proteomes" id="UP000309601"/>
    </source>
</evidence>
<evidence type="ECO:0000313" key="5">
    <source>
        <dbReference type="Proteomes" id="UP000305362"/>
    </source>
</evidence>
<name>A0A4T0TGR0_9BASI</name>
<accession>A0A4T0TGR0</accession>
<evidence type="ECO:0000313" key="3">
    <source>
        <dbReference type="EMBL" id="TIC64118.1"/>
    </source>
</evidence>
<evidence type="ECO:0000313" key="6">
    <source>
        <dbReference type="Proteomes" id="UP000307169"/>
    </source>
</evidence>
<dbReference type="EMBL" id="SPRH01000028">
    <property type="protein sequence ID" value="TIB99669.1"/>
    <property type="molecule type" value="Genomic_DNA"/>
</dbReference>